<keyword evidence="9" id="KW-0812">Transmembrane</keyword>
<keyword evidence="4" id="KW-0067">ATP-binding</keyword>
<organism evidence="13 14">
    <name type="scientific">Paramagnetospirillum magnetotacticum MS-1</name>
    <dbReference type="NCBI Taxonomy" id="272627"/>
    <lineage>
        <taxon>Bacteria</taxon>
        <taxon>Pseudomonadati</taxon>
        <taxon>Pseudomonadota</taxon>
        <taxon>Alphaproteobacteria</taxon>
        <taxon>Rhodospirillales</taxon>
        <taxon>Magnetospirillaceae</taxon>
        <taxon>Paramagnetospirillum</taxon>
    </lineage>
</organism>
<dbReference type="InterPro" id="IPR036565">
    <property type="entry name" value="Mur-like_cat_sf"/>
</dbReference>
<name>A0A0C2UXY6_PARME</name>
<dbReference type="Pfam" id="PF01225">
    <property type="entry name" value="Mur_ligase"/>
    <property type="match status" value="1"/>
</dbReference>
<evidence type="ECO:0000256" key="9">
    <source>
        <dbReference type="SAM" id="Phobius"/>
    </source>
</evidence>
<evidence type="ECO:0000259" key="11">
    <source>
        <dbReference type="Pfam" id="PF02875"/>
    </source>
</evidence>
<dbReference type="GO" id="GO:0008360">
    <property type="term" value="P:regulation of cell shape"/>
    <property type="evidence" value="ECO:0007669"/>
    <property type="project" value="UniProtKB-KW"/>
</dbReference>
<dbReference type="InterPro" id="IPR004101">
    <property type="entry name" value="Mur_ligase_C"/>
</dbReference>
<keyword evidence="9" id="KW-1133">Transmembrane helix</keyword>
<sequence length="472" mass="49832">MERDTPYFFCGIGGSGMLPLALIVHARGHKVAGSDRSLDQGRLAPKFEYLQGLGIRLFPQDGSGITDPAQVLVTSAAVEDTVPDVVAARAQGAPMLTRPQLLARLFNASTLPIGIAGTSGKSTTTGMLGWVLERCGQRPTVMNGAVMKNFVRPDSPFSSALVGAGPAFVAEVDESDGSIANYTPQIALVNNIALDHKSMDELRRLFADFTAKARIAVLNLDNDETAALAATLPADRLRTYSLNDTGADLRAEDITPAPDGIGFTAREKNGQAVAVKLLVPGRHNVANALAALAAARAAGLGLEESARALGEFSGVRRRLETVGSRGGVTVIDDFAHNPDKIAATLATLHDWPGRLLVMFQPHGFGPLRLMKDEFVACFAGKLGPDDVLIMPDPVYFGGTVDRSVTSDHIAEAVTARGHKALAIPERAACGDALVKMARPGDRIVIMGARDDTLSLFAEDILGRLPSIGLDQS</sequence>
<dbReference type="InterPro" id="IPR036615">
    <property type="entry name" value="Mur_ligase_C_dom_sf"/>
</dbReference>
<gene>
    <name evidence="13" type="ORF">CCC_00732</name>
</gene>
<dbReference type="Pfam" id="PF02875">
    <property type="entry name" value="Mur_ligase_C"/>
    <property type="match status" value="1"/>
</dbReference>
<evidence type="ECO:0000256" key="8">
    <source>
        <dbReference type="ARBA" id="ARBA00023316"/>
    </source>
</evidence>
<evidence type="ECO:0000256" key="6">
    <source>
        <dbReference type="ARBA" id="ARBA00022984"/>
    </source>
</evidence>
<dbReference type="Gene3D" id="3.90.190.20">
    <property type="entry name" value="Mur ligase, C-terminal domain"/>
    <property type="match status" value="1"/>
</dbReference>
<reference evidence="13 14" key="1">
    <citation type="submission" date="2015-01" db="EMBL/GenBank/DDBJ databases">
        <title>Genome Sequence of Magnetospirillum magnetotacticum Strain MS-1.</title>
        <authorList>
            <person name="Marinov G.K."/>
            <person name="Smalley M.D."/>
            <person name="DeSalvo G."/>
        </authorList>
    </citation>
    <scope>NUCLEOTIDE SEQUENCE [LARGE SCALE GENOMIC DNA]</scope>
    <source>
        <strain evidence="13 14">MS-1</strain>
    </source>
</reference>
<accession>A0A0C2UXY6</accession>
<dbReference type="GO" id="GO:0051301">
    <property type="term" value="P:cell division"/>
    <property type="evidence" value="ECO:0007669"/>
    <property type="project" value="UniProtKB-KW"/>
</dbReference>
<dbReference type="SUPFAM" id="SSF53244">
    <property type="entry name" value="MurD-like peptide ligases, peptide-binding domain"/>
    <property type="match status" value="1"/>
</dbReference>
<keyword evidence="1 13" id="KW-0436">Ligase</keyword>
<feature type="domain" description="Mur ligase central" evidence="12">
    <location>
        <begin position="115"/>
        <end position="295"/>
    </location>
</feature>
<dbReference type="InterPro" id="IPR050061">
    <property type="entry name" value="MurCDEF_pg_biosynth"/>
</dbReference>
<evidence type="ECO:0000313" key="13">
    <source>
        <dbReference type="EMBL" id="KIL97671.1"/>
    </source>
</evidence>
<keyword evidence="6" id="KW-0573">Peptidoglycan synthesis</keyword>
<evidence type="ECO:0000256" key="1">
    <source>
        <dbReference type="ARBA" id="ARBA00022598"/>
    </source>
</evidence>
<evidence type="ECO:0000256" key="3">
    <source>
        <dbReference type="ARBA" id="ARBA00022741"/>
    </source>
</evidence>
<dbReference type="AlphaFoldDB" id="A0A0C2UXY6"/>
<dbReference type="OrthoDB" id="9804126at2"/>
<dbReference type="GO" id="GO:0016881">
    <property type="term" value="F:acid-amino acid ligase activity"/>
    <property type="evidence" value="ECO:0007669"/>
    <property type="project" value="InterPro"/>
</dbReference>
<dbReference type="Gene3D" id="3.40.1190.10">
    <property type="entry name" value="Mur-like, catalytic domain"/>
    <property type="match status" value="1"/>
</dbReference>
<dbReference type="STRING" id="272627.CCC_00732"/>
<comment type="caution">
    <text evidence="13">The sequence shown here is derived from an EMBL/GenBank/DDBJ whole genome shotgun (WGS) entry which is preliminary data.</text>
</comment>
<keyword evidence="2" id="KW-0132">Cell division</keyword>
<keyword evidence="8" id="KW-0961">Cell wall biogenesis/degradation</keyword>
<dbReference type="InterPro" id="IPR013221">
    <property type="entry name" value="Mur_ligase_cen"/>
</dbReference>
<dbReference type="GO" id="GO:0071555">
    <property type="term" value="P:cell wall organization"/>
    <property type="evidence" value="ECO:0007669"/>
    <property type="project" value="UniProtKB-KW"/>
</dbReference>
<keyword evidence="7" id="KW-0131">Cell cycle</keyword>
<evidence type="ECO:0000259" key="10">
    <source>
        <dbReference type="Pfam" id="PF01225"/>
    </source>
</evidence>
<dbReference type="PANTHER" id="PTHR43445:SF3">
    <property type="entry name" value="UDP-N-ACETYLMURAMATE--L-ALANINE LIGASE"/>
    <property type="match status" value="1"/>
</dbReference>
<evidence type="ECO:0000256" key="5">
    <source>
        <dbReference type="ARBA" id="ARBA00022960"/>
    </source>
</evidence>
<dbReference type="InterPro" id="IPR000713">
    <property type="entry name" value="Mur_ligase_N"/>
</dbReference>
<keyword evidence="9" id="KW-0472">Membrane</keyword>
<keyword evidence="5" id="KW-0133">Cell shape</keyword>
<evidence type="ECO:0000259" key="12">
    <source>
        <dbReference type="Pfam" id="PF08245"/>
    </source>
</evidence>
<dbReference type="GO" id="GO:0005524">
    <property type="term" value="F:ATP binding"/>
    <property type="evidence" value="ECO:0007669"/>
    <property type="project" value="UniProtKB-KW"/>
</dbReference>
<evidence type="ECO:0000313" key="14">
    <source>
        <dbReference type="Proteomes" id="UP000031971"/>
    </source>
</evidence>
<dbReference type="GO" id="GO:0009252">
    <property type="term" value="P:peptidoglycan biosynthetic process"/>
    <property type="evidence" value="ECO:0007669"/>
    <property type="project" value="UniProtKB-KW"/>
</dbReference>
<feature type="domain" description="Mur ligase N-terminal catalytic" evidence="10">
    <location>
        <begin position="9"/>
        <end position="108"/>
    </location>
</feature>
<evidence type="ECO:0000256" key="2">
    <source>
        <dbReference type="ARBA" id="ARBA00022618"/>
    </source>
</evidence>
<keyword evidence="3" id="KW-0547">Nucleotide-binding</keyword>
<dbReference type="Pfam" id="PF08245">
    <property type="entry name" value="Mur_ligase_M"/>
    <property type="match status" value="1"/>
</dbReference>
<dbReference type="RefSeq" id="WP_009871184.1">
    <property type="nucleotide sequence ID" value="NZ_JXSL01000030.1"/>
</dbReference>
<proteinExistence type="predicted"/>
<dbReference type="Proteomes" id="UP000031971">
    <property type="component" value="Unassembled WGS sequence"/>
</dbReference>
<dbReference type="PANTHER" id="PTHR43445">
    <property type="entry name" value="UDP-N-ACETYLMURAMATE--L-ALANINE LIGASE-RELATED"/>
    <property type="match status" value="1"/>
</dbReference>
<dbReference type="EMBL" id="JXSL01000030">
    <property type="protein sequence ID" value="KIL97671.1"/>
    <property type="molecule type" value="Genomic_DNA"/>
</dbReference>
<protein>
    <submittedName>
        <fullName evidence="13">UDP-N-acetylmuramate--alanine ligase</fullName>
    </submittedName>
</protein>
<dbReference type="Gene3D" id="3.40.50.720">
    <property type="entry name" value="NAD(P)-binding Rossmann-like Domain"/>
    <property type="match status" value="1"/>
</dbReference>
<evidence type="ECO:0000256" key="7">
    <source>
        <dbReference type="ARBA" id="ARBA00023306"/>
    </source>
</evidence>
<feature type="domain" description="Mur ligase C-terminal" evidence="11">
    <location>
        <begin position="317"/>
        <end position="449"/>
    </location>
</feature>
<evidence type="ECO:0000256" key="4">
    <source>
        <dbReference type="ARBA" id="ARBA00022840"/>
    </source>
</evidence>
<feature type="transmembrane region" description="Helical" evidence="9">
    <location>
        <begin position="6"/>
        <end position="26"/>
    </location>
</feature>
<dbReference type="SUPFAM" id="SSF51984">
    <property type="entry name" value="MurCD N-terminal domain"/>
    <property type="match status" value="1"/>
</dbReference>
<dbReference type="SUPFAM" id="SSF53623">
    <property type="entry name" value="MurD-like peptide ligases, catalytic domain"/>
    <property type="match status" value="1"/>
</dbReference>
<keyword evidence="14" id="KW-1185">Reference proteome</keyword>